<name>H1LIC4_9LACO</name>
<gene>
    <name evidence="1" type="ORF">HMPREF9104_02365</name>
</gene>
<organism evidence="1 2">
    <name type="scientific">Lentilactobacillus kisonensis F0435</name>
    <dbReference type="NCBI Taxonomy" id="797516"/>
    <lineage>
        <taxon>Bacteria</taxon>
        <taxon>Bacillati</taxon>
        <taxon>Bacillota</taxon>
        <taxon>Bacilli</taxon>
        <taxon>Lactobacillales</taxon>
        <taxon>Lactobacillaceae</taxon>
        <taxon>Lentilactobacillus</taxon>
    </lineage>
</organism>
<evidence type="ECO:0000313" key="1">
    <source>
        <dbReference type="EMBL" id="EHO49877.1"/>
    </source>
</evidence>
<reference evidence="1 2" key="1">
    <citation type="submission" date="2011-09" db="EMBL/GenBank/DDBJ databases">
        <authorList>
            <person name="Weinstock G."/>
            <person name="Sodergren E."/>
            <person name="Clifton S."/>
            <person name="Fulton L."/>
            <person name="Fulton B."/>
            <person name="Courtney L."/>
            <person name="Fronick C."/>
            <person name="Harrison M."/>
            <person name="Strong C."/>
            <person name="Farmer C."/>
            <person name="Delahaunty K."/>
            <person name="Markovic C."/>
            <person name="Hall O."/>
            <person name="Minx P."/>
            <person name="Tomlinson C."/>
            <person name="Mitreva M."/>
            <person name="Hou S."/>
            <person name="Chen J."/>
            <person name="Wollam A."/>
            <person name="Pepin K.H."/>
            <person name="Johnson M."/>
            <person name="Bhonagiri V."/>
            <person name="Zhang X."/>
            <person name="Suruliraj S."/>
            <person name="Warren W."/>
            <person name="Chinwalla A."/>
            <person name="Mardis E.R."/>
            <person name="Wilson R.K."/>
        </authorList>
    </citation>
    <scope>NUCLEOTIDE SEQUENCE [LARGE SCALE GENOMIC DNA]</scope>
    <source>
        <strain evidence="1 2">F0435</strain>
    </source>
</reference>
<dbReference type="AlphaFoldDB" id="H1LIC4"/>
<dbReference type="HOGENOM" id="CLU_3291536_0_0_9"/>
<dbReference type="Proteomes" id="UP000005025">
    <property type="component" value="Unassembled WGS sequence"/>
</dbReference>
<evidence type="ECO:0000313" key="2">
    <source>
        <dbReference type="Proteomes" id="UP000005025"/>
    </source>
</evidence>
<proteinExistence type="predicted"/>
<accession>H1LIC4</accession>
<comment type="caution">
    <text evidence="1">The sequence shown here is derived from an EMBL/GenBank/DDBJ whole genome shotgun (WGS) entry which is preliminary data.</text>
</comment>
<dbReference type="EMBL" id="AGRJ01000203">
    <property type="protein sequence ID" value="EHO49877.1"/>
    <property type="molecule type" value="Genomic_DNA"/>
</dbReference>
<protein>
    <submittedName>
        <fullName evidence="1">Uncharacterized protein</fullName>
    </submittedName>
</protein>
<dbReference type="STRING" id="797516.HMPREF9104_02365"/>
<sequence length="40" mass="4927">MDRREGLSRNYFQNRRRKLPVTVKYLPCSKVCDPFDFKDF</sequence>